<evidence type="ECO:0000313" key="3">
    <source>
        <dbReference type="EMBL" id="MDV0446903.1"/>
    </source>
</evidence>
<evidence type="ECO:0000313" key="4">
    <source>
        <dbReference type="Proteomes" id="UP001271789"/>
    </source>
</evidence>
<accession>A0AAE4SDS8</accession>
<feature type="compositionally biased region" description="Polar residues" evidence="1">
    <location>
        <begin position="74"/>
        <end position="83"/>
    </location>
</feature>
<feature type="transmembrane region" description="Helical" evidence="2">
    <location>
        <begin position="7"/>
        <end position="27"/>
    </location>
</feature>
<keyword evidence="2" id="KW-1133">Transmembrane helix</keyword>
<evidence type="ECO:0000256" key="1">
    <source>
        <dbReference type="SAM" id="MobiDB-lite"/>
    </source>
</evidence>
<keyword evidence="2" id="KW-0472">Membrane</keyword>
<sequence>MDRKTQQYVVAGVIALLVIILALFLLFGGNNNAPVNDTPTDTPADTAGESLQETTPVSSPTNNPPVNTTPPTIVANQSIGGSTPSAKEISIVGYWDIETVNGEVPGIVTFDQTDLSVYEIFVYEDGTFNLYTYFYIGGQSGGLTIAEGDGTWAYNKKTSTVGDYIFKYDGEECNVILESDGKLNFTDSFNITSGCFTATLSDLVWVEAIPQYWIVEDLSATVSYDFGTPVILPIDESSLGPDTFIQISNDGTSDGDFKGELNVTSLSKLVFNHGTWTFNTSTRDAGDLTFTISDGNGATLNAKCDNTGNLVFSTPIQFEVDGYTVTVNTLVLSPALLE</sequence>
<dbReference type="RefSeq" id="WP_338099317.1">
    <property type="nucleotide sequence ID" value="NZ_JAWDKD010000015.1"/>
</dbReference>
<dbReference type="Proteomes" id="UP001271789">
    <property type="component" value="Unassembled WGS sequence"/>
</dbReference>
<protein>
    <submittedName>
        <fullName evidence="3">Uncharacterized protein</fullName>
    </submittedName>
</protein>
<gene>
    <name evidence="3" type="ORF">MsAg5_07660</name>
</gene>
<evidence type="ECO:0000256" key="2">
    <source>
        <dbReference type="SAM" id="Phobius"/>
    </source>
</evidence>
<reference evidence="3" key="1">
    <citation type="submission" date="2023-06" db="EMBL/GenBank/DDBJ databases">
        <title>Genome sequence of Methanosarcinaceae archaeon Ag5.</title>
        <authorList>
            <person name="Protasov E."/>
            <person name="Platt K."/>
            <person name="Poehlein A."/>
            <person name="Daniel R."/>
            <person name="Brune A."/>
        </authorList>
    </citation>
    <scope>NUCLEOTIDE SEQUENCE</scope>
    <source>
        <strain evidence="3">Ag5</strain>
    </source>
</reference>
<proteinExistence type="predicted"/>
<feature type="compositionally biased region" description="Low complexity" evidence="1">
    <location>
        <begin position="54"/>
        <end position="72"/>
    </location>
</feature>
<organism evidence="3 4">
    <name type="scientific">Methanolapillus africanus</name>
    <dbReference type="NCBI Taxonomy" id="3028297"/>
    <lineage>
        <taxon>Archaea</taxon>
        <taxon>Methanobacteriati</taxon>
        <taxon>Methanobacteriota</taxon>
        <taxon>Stenosarchaea group</taxon>
        <taxon>Methanomicrobia</taxon>
        <taxon>Methanosarcinales</taxon>
        <taxon>Methanosarcinaceae</taxon>
        <taxon>Methanolapillus</taxon>
    </lineage>
</organism>
<keyword evidence="2" id="KW-0812">Transmembrane</keyword>
<name>A0AAE4SDS8_9EURY</name>
<comment type="caution">
    <text evidence="3">The sequence shown here is derived from an EMBL/GenBank/DDBJ whole genome shotgun (WGS) entry which is preliminary data.</text>
</comment>
<feature type="compositionally biased region" description="Low complexity" evidence="1">
    <location>
        <begin position="36"/>
        <end position="47"/>
    </location>
</feature>
<dbReference type="AlphaFoldDB" id="A0AAE4SDS8"/>
<feature type="region of interest" description="Disordered" evidence="1">
    <location>
        <begin position="36"/>
        <end position="83"/>
    </location>
</feature>
<keyword evidence="4" id="KW-1185">Reference proteome</keyword>
<dbReference type="EMBL" id="JAWDKD010000015">
    <property type="protein sequence ID" value="MDV0446903.1"/>
    <property type="molecule type" value="Genomic_DNA"/>
</dbReference>